<dbReference type="RefSeq" id="WP_320183767.1">
    <property type="nucleotide sequence ID" value="NZ_CP138332.1"/>
</dbReference>
<comment type="caution">
    <text evidence="4">The sequence shown here is derived from an EMBL/GenBank/DDBJ whole genome shotgun (WGS) entry which is preliminary data.</text>
</comment>
<reference evidence="5" key="1">
    <citation type="journal article" date="2019" name="Int. J. Syst. Evol. Microbiol.">
        <title>The Global Catalogue of Microorganisms (GCM) 10K type strain sequencing project: providing services to taxonomists for standard genome sequencing and annotation.</title>
        <authorList>
            <consortium name="The Broad Institute Genomics Platform"/>
            <consortium name="The Broad Institute Genome Sequencing Center for Infectious Disease"/>
            <person name="Wu L."/>
            <person name="Ma J."/>
        </authorList>
    </citation>
    <scope>NUCLEOTIDE SEQUENCE [LARGE SCALE GENOMIC DNA]</scope>
    <source>
        <strain evidence="5">KCTC 22814</strain>
    </source>
</reference>
<dbReference type="SUPFAM" id="SSF51735">
    <property type="entry name" value="NAD(P)-binding Rossmann-fold domains"/>
    <property type="match status" value="1"/>
</dbReference>
<dbReference type="Pfam" id="PF01370">
    <property type="entry name" value="Epimerase"/>
    <property type="match status" value="1"/>
</dbReference>
<accession>A0ABW6BBQ2</accession>
<dbReference type="InterPro" id="IPR001509">
    <property type="entry name" value="Epimerase_deHydtase"/>
</dbReference>
<evidence type="ECO:0000259" key="3">
    <source>
        <dbReference type="Pfam" id="PF08338"/>
    </source>
</evidence>
<gene>
    <name evidence="4" type="ORF">ACFS7Y_01165</name>
</gene>
<dbReference type="PANTHER" id="PTHR11092">
    <property type="entry name" value="SUGAR NUCLEOTIDE EPIMERASE RELATED"/>
    <property type="match status" value="1"/>
</dbReference>
<dbReference type="Gene3D" id="3.40.50.720">
    <property type="entry name" value="NAD(P)-binding Rossmann-like Domain"/>
    <property type="match status" value="1"/>
</dbReference>
<dbReference type="PANTHER" id="PTHR11092:SF0">
    <property type="entry name" value="EPIMERASE FAMILY PROTEIN SDR39U1"/>
    <property type="match status" value="1"/>
</dbReference>
<proteinExistence type="inferred from homology"/>
<evidence type="ECO:0000313" key="4">
    <source>
        <dbReference type="EMBL" id="MFD2965973.1"/>
    </source>
</evidence>
<evidence type="ECO:0000313" key="5">
    <source>
        <dbReference type="Proteomes" id="UP001597525"/>
    </source>
</evidence>
<feature type="domain" description="NAD-dependent epimerase/dehydratase" evidence="2">
    <location>
        <begin position="4"/>
        <end position="137"/>
    </location>
</feature>
<evidence type="ECO:0000256" key="1">
    <source>
        <dbReference type="ARBA" id="ARBA00009353"/>
    </source>
</evidence>
<dbReference type="EMBL" id="JBHUPB010000003">
    <property type="protein sequence ID" value="MFD2965973.1"/>
    <property type="molecule type" value="Genomic_DNA"/>
</dbReference>
<name>A0ABW6BBQ2_9SPHI</name>
<protein>
    <submittedName>
        <fullName evidence="4">TIGR01777 family oxidoreductase</fullName>
    </submittedName>
</protein>
<sequence length="300" mass="32584">MKNILISGGTGFVGKALIAYLLEHYPDVTLTILVRGEVALDPSPRVKYCLWDVNKRFIDPSLSEDIDTIIHLAGANIAEKRWTRKRKELLLKSRTESGKLLVDWIMAHGRKVKTFVSASAVGWYGEGKAGQLFKEDDPAGKGFLADVCRKWEATTSPLIARGIRVAWIRTGLVLHPSGGMWKALSASFRFGIAPRFASGRQCFSWIGLADLVSLYAFVAAHDHVVGPVNAVAPHPVSQLALTKALLAKQSGSSLVLPVPSFLLKLALGELSIELLKNAAVSADKIQQAGFQFSAKNPSDL</sequence>
<dbReference type="NCBIfam" id="TIGR01777">
    <property type="entry name" value="yfcH"/>
    <property type="match status" value="1"/>
</dbReference>
<dbReference type="InterPro" id="IPR036291">
    <property type="entry name" value="NAD(P)-bd_dom_sf"/>
</dbReference>
<feature type="domain" description="DUF1731" evidence="3">
    <location>
        <begin position="258"/>
        <end position="293"/>
    </location>
</feature>
<dbReference type="Proteomes" id="UP001597525">
    <property type="component" value="Unassembled WGS sequence"/>
</dbReference>
<organism evidence="4 5">
    <name type="scientific">Sphingobacterium bambusae</name>
    <dbReference type="NCBI Taxonomy" id="662858"/>
    <lineage>
        <taxon>Bacteria</taxon>
        <taxon>Pseudomonadati</taxon>
        <taxon>Bacteroidota</taxon>
        <taxon>Sphingobacteriia</taxon>
        <taxon>Sphingobacteriales</taxon>
        <taxon>Sphingobacteriaceae</taxon>
        <taxon>Sphingobacterium</taxon>
    </lineage>
</organism>
<dbReference type="InterPro" id="IPR013549">
    <property type="entry name" value="DUF1731"/>
</dbReference>
<keyword evidence="5" id="KW-1185">Reference proteome</keyword>
<dbReference type="Pfam" id="PF08338">
    <property type="entry name" value="DUF1731"/>
    <property type="match status" value="1"/>
</dbReference>
<comment type="similarity">
    <text evidence="1">Belongs to the NAD(P)-dependent epimerase/dehydratase family. SDR39U1 subfamily.</text>
</comment>
<evidence type="ECO:0000259" key="2">
    <source>
        <dbReference type="Pfam" id="PF01370"/>
    </source>
</evidence>
<dbReference type="InterPro" id="IPR010099">
    <property type="entry name" value="SDR39U1"/>
</dbReference>